<proteinExistence type="predicted"/>
<feature type="transmembrane region" description="Helical" evidence="1">
    <location>
        <begin position="68"/>
        <end position="92"/>
    </location>
</feature>
<keyword evidence="1" id="KW-0472">Membrane</keyword>
<protein>
    <recommendedName>
        <fullName evidence="4">ATP synthase subunit I</fullName>
    </recommendedName>
</protein>
<sequence length="130" mass="14775">MKKTDKFVVRLIAYFLLISAALFVLKPQLLEQQAHFEVLLAGNFIMACITALSYHLNIKGMHAENNHAFVRLVYASTFSKLFLCLIGITIYVLLTKDHISKLSIFILLGFYLVYTVVETISLYALGKKKN</sequence>
<evidence type="ECO:0000256" key="1">
    <source>
        <dbReference type="SAM" id="Phobius"/>
    </source>
</evidence>
<gene>
    <name evidence="2" type="ORF">COR50_21950</name>
</gene>
<organism evidence="2 3">
    <name type="scientific">Chitinophaga caeni</name>
    <dbReference type="NCBI Taxonomy" id="2029983"/>
    <lineage>
        <taxon>Bacteria</taxon>
        <taxon>Pseudomonadati</taxon>
        <taxon>Bacteroidota</taxon>
        <taxon>Chitinophagia</taxon>
        <taxon>Chitinophagales</taxon>
        <taxon>Chitinophagaceae</taxon>
        <taxon>Chitinophaga</taxon>
    </lineage>
</organism>
<evidence type="ECO:0000313" key="3">
    <source>
        <dbReference type="Proteomes" id="UP000220133"/>
    </source>
</evidence>
<feature type="transmembrane region" description="Helical" evidence="1">
    <location>
        <begin position="104"/>
        <end position="125"/>
    </location>
</feature>
<keyword evidence="1" id="KW-1133">Transmembrane helix</keyword>
<dbReference type="KEGG" id="cbae:COR50_21950"/>
<reference evidence="2 3" key="1">
    <citation type="submission" date="2017-10" db="EMBL/GenBank/DDBJ databases">
        <title>Paenichitinophaga pekingensis gen. nov., sp. nov., isolated from activated sludge.</title>
        <authorList>
            <person name="Jin D."/>
            <person name="Kong X."/>
            <person name="Deng Y."/>
            <person name="Bai Z."/>
        </authorList>
    </citation>
    <scope>NUCLEOTIDE SEQUENCE [LARGE SCALE GENOMIC DNA]</scope>
    <source>
        <strain evidence="2 3">13</strain>
    </source>
</reference>
<dbReference type="Proteomes" id="UP000220133">
    <property type="component" value="Chromosome"/>
</dbReference>
<accession>A0A291R0F1</accession>
<dbReference type="RefSeq" id="WP_098195989.1">
    <property type="nucleotide sequence ID" value="NZ_CP023777.1"/>
</dbReference>
<evidence type="ECO:0000313" key="2">
    <source>
        <dbReference type="EMBL" id="ATL49622.1"/>
    </source>
</evidence>
<dbReference type="AlphaFoldDB" id="A0A291R0F1"/>
<keyword evidence="3" id="KW-1185">Reference proteome</keyword>
<name>A0A291R0F1_9BACT</name>
<keyword evidence="1" id="KW-0812">Transmembrane</keyword>
<feature type="transmembrane region" description="Helical" evidence="1">
    <location>
        <begin position="38"/>
        <end position="56"/>
    </location>
</feature>
<evidence type="ECO:0008006" key="4">
    <source>
        <dbReference type="Google" id="ProtNLM"/>
    </source>
</evidence>
<feature type="transmembrane region" description="Helical" evidence="1">
    <location>
        <begin position="7"/>
        <end position="26"/>
    </location>
</feature>
<dbReference type="EMBL" id="CP023777">
    <property type="protein sequence ID" value="ATL49622.1"/>
    <property type="molecule type" value="Genomic_DNA"/>
</dbReference>
<dbReference type="OrthoDB" id="674037at2"/>